<dbReference type="AlphaFoldDB" id="A0A0L7QPD9"/>
<keyword evidence="3" id="KW-1185">Reference proteome</keyword>
<evidence type="ECO:0000256" key="1">
    <source>
        <dbReference type="SAM" id="MobiDB-lite"/>
    </source>
</evidence>
<dbReference type="Proteomes" id="UP000053825">
    <property type="component" value="Unassembled WGS sequence"/>
</dbReference>
<evidence type="ECO:0000313" key="2">
    <source>
        <dbReference type="EMBL" id="KOC60508.1"/>
    </source>
</evidence>
<name>A0A0L7QPD9_9HYME</name>
<protein>
    <submittedName>
        <fullName evidence="2">Uncharacterized protein</fullName>
    </submittedName>
</protein>
<feature type="region of interest" description="Disordered" evidence="1">
    <location>
        <begin position="255"/>
        <end position="280"/>
    </location>
</feature>
<proteinExistence type="predicted"/>
<gene>
    <name evidence="2" type="ORF">WH47_07997</name>
</gene>
<sequence>MTIQSAERIGFQEIFHPTESYKTNDTSLGDLTTTSSSTSKYAGYDGTFCFEERGSCFSSNIKRAQTKGLLVSTIARANAIEKQTTHYALVDYQHNRRRKHRRASSTFVQVRPPTKSNLVGSLETFELHCHHVWLGLVRTLLTFAHPPLCKTIAFSINASKSRCGVAAPRVHLRQDQNRALLRSSWCITRIMLQLNRSLASGSSGSKTDSDDKLLPGLEIMFRVVDLLLIASERNRLFDYSGWIRGRYVCRIAMKEKQREKRQRKGREREREKSKVQQTEKRAIAGSLDRDLVPTTQGLPFDRFHRAIVSSAIERKMAITRREKKKVDNDVERRHTVDIHGRISRDDPRCVIPLGNGLKAFSGVGGVASNGVGIRRSSSTNEREGIPGEEWVGSRISAVLAFDCRARGTSGKCTARFSRNGKWLGRDADGMRCLRMDACLSPSAAPGDLPVSPLERA</sequence>
<reference evidence="2 3" key="1">
    <citation type="submission" date="2015-07" db="EMBL/GenBank/DDBJ databases">
        <title>The genome of Habropoda laboriosa.</title>
        <authorList>
            <person name="Pan H."/>
            <person name="Kapheim K."/>
        </authorList>
    </citation>
    <scope>NUCLEOTIDE SEQUENCE [LARGE SCALE GENOMIC DNA]</scope>
    <source>
        <strain evidence="2">0110345459</strain>
    </source>
</reference>
<evidence type="ECO:0000313" key="3">
    <source>
        <dbReference type="Proteomes" id="UP000053825"/>
    </source>
</evidence>
<accession>A0A0L7QPD9</accession>
<organism evidence="2 3">
    <name type="scientific">Habropoda laboriosa</name>
    <dbReference type="NCBI Taxonomy" id="597456"/>
    <lineage>
        <taxon>Eukaryota</taxon>
        <taxon>Metazoa</taxon>
        <taxon>Ecdysozoa</taxon>
        <taxon>Arthropoda</taxon>
        <taxon>Hexapoda</taxon>
        <taxon>Insecta</taxon>
        <taxon>Pterygota</taxon>
        <taxon>Neoptera</taxon>
        <taxon>Endopterygota</taxon>
        <taxon>Hymenoptera</taxon>
        <taxon>Apocrita</taxon>
        <taxon>Aculeata</taxon>
        <taxon>Apoidea</taxon>
        <taxon>Anthophila</taxon>
        <taxon>Apidae</taxon>
        <taxon>Habropoda</taxon>
    </lineage>
</organism>
<dbReference type="EMBL" id="KQ414815">
    <property type="protein sequence ID" value="KOC60508.1"/>
    <property type="molecule type" value="Genomic_DNA"/>
</dbReference>
<feature type="compositionally biased region" description="Basic and acidic residues" evidence="1">
    <location>
        <begin position="266"/>
        <end position="280"/>
    </location>
</feature>